<sequence>MLCIFCELLTARLNSVIILEQKVPAAVLNGSEYVVLDCLYRLNPNKTEGLSVTWYFNNSPSLTYQWIPGFEVQTMGPLKSHILAGYKVNTDDELAKYRAVYIIRPTIELTGNYKCVVSTFYDEDFMIKKMTVYAPGQNLRMRRMKTVHRGQVNISCTISKVFPIPQIQMYIVVESNGTTN</sequence>
<evidence type="ECO:0000313" key="3">
    <source>
        <dbReference type="Proteomes" id="UP000325440"/>
    </source>
</evidence>
<dbReference type="Gene3D" id="2.60.40.10">
    <property type="entry name" value="Immunoglobulins"/>
    <property type="match status" value="1"/>
</dbReference>
<dbReference type="InterPro" id="IPR013783">
    <property type="entry name" value="Ig-like_fold"/>
</dbReference>
<protein>
    <submittedName>
        <fullName evidence="2">Immunoglobulin-like domain,Immunoglobulin-like fold</fullName>
    </submittedName>
</protein>
<accession>A0A5E4MWR9</accession>
<keyword evidence="3" id="KW-1185">Reference proteome</keyword>
<organism evidence="2 3">
    <name type="scientific">Cinara cedri</name>
    <dbReference type="NCBI Taxonomy" id="506608"/>
    <lineage>
        <taxon>Eukaryota</taxon>
        <taxon>Metazoa</taxon>
        <taxon>Ecdysozoa</taxon>
        <taxon>Arthropoda</taxon>
        <taxon>Hexapoda</taxon>
        <taxon>Insecta</taxon>
        <taxon>Pterygota</taxon>
        <taxon>Neoptera</taxon>
        <taxon>Paraneoptera</taxon>
        <taxon>Hemiptera</taxon>
        <taxon>Sternorrhyncha</taxon>
        <taxon>Aphidomorpha</taxon>
        <taxon>Aphidoidea</taxon>
        <taxon>Aphididae</taxon>
        <taxon>Lachninae</taxon>
        <taxon>Cinara</taxon>
    </lineage>
</organism>
<name>A0A5E4MWR9_9HEMI</name>
<dbReference type="SUPFAM" id="SSF48726">
    <property type="entry name" value="Immunoglobulin"/>
    <property type="match status" value="1"/>
</dbReference>
<dbReference type="InterPro" id="IPR036179">
    <property type="entry name" value="Ig-like_dom_sf"/>
</dbReference>
<dbReference type="PANTHER" id="PTHR21261">
    <property type="entry name" value="BEAT PROTEIN"/>
    <property type="match status" value="1"/>
</dbReference>
<evidence type="ECO:0000259" key="1">
    <source>
        <dbReference type="PROSITE" id="PS50835"/>
    </source>
</evidence>
<dbReference type="Proteomes" id="UP000325440">
    <property type="component" value="Unassembled WGS sequence"/>
</dbReference>
<proteinExistence type="predicted"/>
<feature type="non-terminal residue" evidence="2">
    <location>
        <position position="180"/>
    </location>
</feature>
<feature type="domain" description="Ig-like" evidence="1">
    <location>
        <begin position="14"/>
        <end position="133"/>
    </location>
</feature>
<dbReference type="OrthoDB" id="6478865at2759"/>
<dbReference type="EMBL" id="CABPRJ010001022">
    <property type="protein sequence ID" value="VVC34895.1"/>
    <property type="molecule type" value="Genomic_DNA"/>
</dbReference>
<evidence type="ECO:0000313" key="2">
    <source>
        <dbReference type="EMBL" id="VVC34895.1"/>
    </source>
</evidence>
<dbReference type="InterPro" id="IPR007110">
    <property type="entry name" value="Ig-like_dom"/>
</dbReference>
<dbReference type="PROSITE" id="PS50835">
    <property type="entry name" value="IG_LIKE"/>
    <property type="match status" value="1"/>
</dbReference>
<reference evidence="2 3" key="1">
    <citation type="submission" date="2019-08" db="EMBL/GenBank/DDBJ databases">
        <authorList>
            <person name="Alioto T."/>
            <person name="Alioto T."/>
            <person name="Gomez Garrido J."/>
        </authorList>
    </citation>
    <scope>NUCLEOTIDE SEQUENCE [LARGE SCALE GENOMIC DNA]</scope>
</reference>
<gene>
    <name evidence="2" type="ORF">CINCED_3A018214</name>
</gene>
<dbReference type="AlphaFoldDB" id="A0A5E4MWR9"/>